<sequence length="219" mass="25746">MILLGTYFTGRVPFQQVLLHGLIRDSQGRKMSKSLGNGVEPEEIITKYGKNTKNTLLFVYQQLLLLLHPAIPFLTEYIYQKITQKKLLSAEIETREEKILYFELMPEWQTKYCSQLDFNQFLFPLTKSHIQLVSPTEKIAAFSLIDIHPFGVLKIVEKFPIPKNRTENEKKIAFYQTEQQRSQKLLANKNFIEKAPAWLVDQEKEKLEFYEKMIKKLLS</sequence>
<dbReference type="Gene3D" id="1.10.730.10">
    <property type="entry name" value="Isoleucyl-tRNA Synthetase, Domain 1"/>
    <property type="match status" value="1"/>
</dbReference>
<dbReference type="InterPro" id="IPR009080">
    <property type="entry name" value="tRNAsynth_Ia_anticodon-bd"/>
</dbReference>
<dbReference type="SUPFAM" id="SSF46589">
    <property type="entry name" value="tRNA-binding arm"/>
    <property type="match status" value="1"/>
</dbReference>
<comment type="caution">
    <text evidence="11">The sequence shown here is derived from an EMBL/GenBank/DDBJ whole genome shotgun (WGS) entry which is preliminary data.</text>
</comment>
<dbReference type="PANTHER" id="PTHR11946">
    <property type="entry name" value="VALYL-TRNA SYNTHETASES"/>
    <property type="match status" value="1"/>
</dbReference>
<dbReference type="Gene3D" id="3.40.50.620">
    <property type="entry name" value="HUPs"/>
    <property type="match status" value="1"/>
</dbReference>
<dbReference type="Pfam" id="PF10458">
    <property type="entry name" value="Val_tRNA-synt_C"/>
    <property type="match status" value="1"/>
</dbReference>
<evidence type="ECO:0000256" key="7">
    <source>
        <dbReference type="ARBA" id="ARBA00029936"/>
    </source>
</evidence>
<keyword evidence="12" id="KW-1185">Reference proteome</keyword>
<dbReference type="AlphaFoldDB" id="A0A9N9A1S0"/>
<evidence type="ECO:0000256" key="4">
    <source>
        <dbReference type="ARBA" id="ARBA00022840"/>
    </source>
</evidence>
<keyword evidence="4" id="KW-0067">ATP-binding</keyword>
<keyword evidence="2" id="KW-0436">Ligase</keyword>
<evidence type="ECO:0000259" key="10">
    <source>
        <dbReference type="Pfam" id="PF10458"/>
    </source>
</evidence>
<dbReference type="Gene3D" id="1.10.287.380">
    <property type="entry name" value="Valyl-tRNA synthetase, C-terminal domain"/>
    <property type="match status" value="1"/>
</dbReference>
<keyword evidence="5" id="KW-0648">Protein biosynthesis</keyword>
<evidence type="ECO:0000256" key="3">
    <source>
        <dbReference type="ARBA" id="ARBA00022741"/>
    </source>
</evidence>
<dbReference type="SUPFAM" id="SSF47323">
    <property type="entry name" value="Anticodon-binding domain of a subclass of class I aminoacyl-tRNA synthetases"/>
    <property type="match status" value="1"/>
</dbReference>
<evidence type="ECO:0000256" key="5">
    <source>
        <dbReference type="ARBA" id="ARBA00022917"/>
    </source>
</evidence>
<evidence type="ECO:0000259" key="9">
    <source>
        <dbReference type="Pfam" id="PF00133"/>
    </source>
</evidence>
<dbReference type="InterPro" id="IPR014729">
    <property type="entry name" value="Rossmann-like_a/b/a_fold"/>
</dbReference>
<dbReference type="InterPro" id="IPR010978">
    <property type="entry name" value="tRNA-bd_arm"/>
</dbReference>
<evidence type="ECO:0000256" key="1">
    <source>
        <dbReference type="ARBA" id="ARBA00013169"/>
    </source>
</evidence>
<organism evidence="11 12">
    <name type="scientific">Cetraspora pellucida</name>
    <dbReference type="NCBI Taxonomy" id="1433469"/>
    <lineage>
        <taxon>Eukaryota</taxon>
        <taxon>Fungi</taxon>
        <taxon>Fungi incertae sedis</taxon>
        <taxon>Mucoromycota</taxon>
        <taxon>Glomeromycotina</taxon>
        <taxon>Glomeromycetes</taxon>
        <taxon>Diversisporales</taxon>
        <taxon>Gigasporaceae</taxon>
        <taxon>Cetraspora</taxon>
    </lineage>
</organism>
<dbReference type="OrthoDB" id="10264412at2759"/>
<proteinExistence type="predicted"/>
<dbReference type="InterPro" id="IPR019499">
    <property type="entry name" value="Val-tRNA_synth_tRNA-bd"/>
</dbReference>
<evidence type="ECO:0000256" key="2">
    <source>
        <dbReference type="ARBA" id="ARBA00022598"/>
    </source>
</evidence>
<name>A0A9N9A1S0_9GLOM</name>
<dbReference type="Proteomes" id="UP000789759">
    <property type="component" value="Unassembled WGS sequence"/>
</dbReference>
<dbReference type="EMBL" id="CAJVQA010001451">
    <property type="protein sequence ID" value="CAG8514830.1"/>
    <property type="molecule type" value="Genomic_DNA"/>
</dbReference>
<dbReference type="InterPro" id="IPR002300">
    <property type="entry name" value="aa-tRNA-synth_Ia"/>
</dbReference>
<reference evidence="11" key="1">
    <citation type="submission" date="2021-06" db="EMBL/GenBank/DDBJ databases">
        <authorList>
            <person name="Kallberg Y."/>
            <person name="Tangrot J."/>
            <person name="Rosling A."/>
        </authorList>
    </citation>
    <scope>NUCLEOTIDE SEQUENCE</scope>
    <source>
        <strain evidence="11">FL966</strain>
    </source>
</reference>
<evidence type="ECO:0000313" key="12">
    <source>
        <dbReference type="Proteomes" id="UP000789759"/>
    </source>
</evidence>
<dbReference type="Pfam" id="PF00133">
    <property type="entry name" value="tRNA-synt_1"/>
    <property type="match status" value="1"/>
</dbReference>
<evidence type="ECO:0000256" key="8">
    <source>
        <dbReference type="ARBA" id="ARBA00047552"/>
    </source>
</evidence>
<keyword evidence="3" id="KW-0547">Nucleotide-binding</keyword>
<dbReference type="PANTHER" id="PTHR11946:SF93">
    <property type="entry name" value="VALINE--TRNA LIGASE, CHLOROPLASTIC_MITOCHONDRIAL 2"/>
    <property type="match status" value="1"/>
</dbReference>
<comment type="catalytic activity">
    <reaction evidence="8">
        <text>tRNA(Val) + L-valine + ATP = L-valyl-tRNA(Val) + AMP + diphosphate</text>
        <dbReference type="Rhea" id="RHEA:10704"/>
        <dbReference type="Rhea" id="RHEA-COMP:9672"/>
        <dbReference type="Rhea" id="RHEA-COMP:9708"/>
        <dbReference type="ChEBI" id="CHEBI:30616"/>
        <dbReference type="ChEBI" id="CHEBI:33019"/>
        <dbReference type="ChEBI" id="CHEBI:57762"/>
        <dbReference type="ChEBI" id="CHEBI:78442"/>
        <dbReference type="ChEBI" id="CHEBI:78537"/>
        <dbReference type="ChEBI" id="CHEBI:456215"/>
        <dbReference type="EC" id="6.1.1.9"/>
    </reaction>
</comment>
<dbReference type="InterPro" id="IPR037118">
    <property type="entry name" value="Val-tRNA_synth_C_sf"/>
</dbReference>
<dbReference type="EC" id="6.1.1.9" evidence="1"/>
<dbReference type="GO" id="GO:0005829">
    <property type="term" value="C:cytosol"/>
    <property type="evidence" value="ECO:0007669"/>
    <property type="project" value="TreeGrafter"/>
</dbReference>
<accession>A0A9N9A1S0</accession>
<dbReference type="GO" id="GO:0004832">
    <property type="term" value="F:valine-tRNA ligase activity"/>
    <property type="evidence" value="ECO:0007669"/>
    <property type="project" value="UniProtKB-EC"/>
</dbReference>
<evidence type="ECO:0000256" key="6">
    <source>
        <dbReference type="ARBA" id="ARBA00023146"/>
    </source>
</evidence>
<feature type="domain" description="Valyl-tRNA synthetase tRNA-binding arm" evidence="10">
    <location>
        <begin position="164"/>
        <end position="217"/>
    </location>
</feature>
<feature type="domain" description="Aminoacyl-tRNA synthetase class Ia" evidence="9">
    <location>
        <begin position="1"/>
        <end position="51"/>
    </location>
</feature>
<gene>
    <name evidence="11" type="ORF">CPELLU_LOCUS3096</name>
</gene>
<dbReference type="SUPFAM" id="SSF52374">
    <property type="entry name" value="Nucleotidylyl transferase"/>
    <property type="match status" value="1"/>
</dbReference>
<evidence type="ECO:0000313" key="11">
    <source>
        <dbReference type="EMBL" id="CAG8514830.1"/>
    </source>
</evidence>
<dbReference type="GO" id="GO:0005524">
    <property type="term" value="F:ATP binding"/>
    <property type="evidence" value="ECO:0007669"/>
    <property type="project" value="UniProtKB-KW"/>
</dbReference>
<dbReference type="InterPro" id="IPR002303">
    <property type="entry name" value="Valyl-tRNA_ligase"/>
</dbReference>
<dbReference type="GO" id="GO:0006438">
    <property type="term" value="P:valyl-tRNA aminoacylation"/>
    <property type="evidence" value="ECO:0007669"/>
    <property type="project" value="InterPro"/>
</dbReference>
<protein>
    <recommendedName>
        <fullName evidence="1">valine--tRNA ligase</fullName>
        <ecNumber evidence="1">6.1.1.9</ecNumber>
    </recommendedName>
    <alternativeName>
        <fullName evidence="7">Valyl-tRNA synthetase</fullName>
    </alternativeName>
</protein>
<keyword evidence="6" id="KW-0030">Aminoacyl-tRNA synthetase</keyword>